<evidence type="ECO:0000313" key="6">
    <source>
        <dbReference type="Proteomes" id="UP000277294"/>
    </source>
</evidence>
<feature type="domain" description="HTH araC/xylS-type" evidence="4">
    <location>
        <begin position="180"/>
        <end position="278"/>
    </location>
</feature>
<name>A0A3P4AY09_9BURK</name>
<dbReference type="OrthoDB" id="9178898at2"/>
<dbReference type="InterPro" id="IPR009057">
    <property type="entry name" value="Homeodomain-like_sf"/>
</dbReference>
<evidence type="ECO:0000256" key="3">
    <source>
        <dbReference type="ARBA" id="ARBA00023163"/>
    </source>
</evidence>
<dbReference type="EMBL" id="UWPJ01000008">
    <property type="protein sequence ID" value="VCU68917.1"/>
    <property type="molecule type" value="Genomic_DNA"/>
</dbReference>
<dbReference type="Proteomes" id="UP000277294">
    <property type="component" value="Unassembled WGS sequence"/>
</dbReference>
<accession>A0A3P4AY09</accession>
<evidence type="ECO:0000256" key="1">
    <source>
        <dbReference type="ARBA" id="ARBA00023015"/>
    </source>
</evidence>
<dbReference type="PRINTS" id="PR00032">
    <property type="entry name" value="HTHARAC"/>
</dbReference>
<evidence type="ECO:0000256" key="2">
    <source>
        <dbReference type="ARBA" id="ARBA00023125"/>
    </source>
</evidence>
<gene>
    <name evidence="5" type="primary">rhaS</name>
    <name evidence="5" type="ORF">PIGHUM_00976</name>
</gene>
<reference evidence="5 6" key="1">
    <citation type="submission" date="2018-10" db="EMBL/GenBank/DDBJ databases">
        <authorList>
            <person name="Criscuolo A."/>
        </authorList>
    </citation>
    <scope>NUCLEOTIDE SEQUENCE [LARGE SCALE GENOMIC DNA]</scope>
    <source>
        <strain evidence="5">DnA1</strain>
    </source>
</reference>
<dbReference type="InterPro" id="IPR050204">
    <property type="entry name" value="AraC_XylS_family_regulators"/>
</dbReference>
<sequence length="283" mass="31547">MTKAVRLYQGAFGRASLLDSDHDLVTHAHPQCHVLVKAGGADASYTVRGRTVRLTSDSLVLVNAWEPHAKLQPLPGERTVVLVLCMEPAWLAEHDPLLSGSGMPDFFPAAQVAQPLSLRRLVDRLIMEVLGAAPTGLPNRAVEAALSDFMLAVTHLFALRRNWIDTYRIKMGNRPDARIARAIRYIGDHLDQAITCEELASMHSLSRQHFFSLFRQCTSMSPILYMNTLRMESAFKSLVECSTSVNALADNLGFSEPHHFTRFFRRNLGIPPSQYRRGVSLLA</sequence>
<keyword evidence="6" id="KW-1185">Reference proteome</keyword>
<keyword evidence="1" id="KW-0805">Transcription regulation</keyword>
<keyword evidence="3" id="KW-0804">Transcription</keyword>
<dbReference type="SUPFAM" id="SSF46689">
    <property type="entry name" value="Homeodomain-like"/>
    <property type="match status" value="2"/>
</dbReference>
<dbReference type="InterPro" id="IPR020449">
    <property type="entry name" value="Tscrpt_reg_AraC-type_HTH"/>
</dbReference>
<protein>
    <submittedName>
        <fullName evidence="5">HTH-type transcriptional activator RhaS</fullName>
    </submittedName>
</protein>
<dbReference type="GO" id="GO:0043565">
    <property type="term" value="F:sequence-specific DNA binding"/>
    <property type="evidence" value="ECO:0007669"/>
    <property type="project" value="InterPro"/>
</dbReference>
<dbReference type="PANTHER" id="PTHR46796:SF2">
    <property type="entry name" value="TRANSCRIPTIONAL REGULATORY PROTEIN"/>
    <property type="match status" value="1"/>
</dbReference>
<organism evidence="5 6">
    <name type="scientific">Pigmentiphaga humi</name>
    <dbReference type="NCBI Taxonomy" id="2478468"/>
    <lineage>
        <taxon>Bacteria</taxon>
        <taxon>Pseudomonadati</taxon>
        <taxon>Pseudomonadota</taxon>
        <taxon>Betaproteobacteria</taxon>
        <taxon>Burkholderiales</taxon>
        <taxon>Alcaligenaceae</taxon>
        <taxon>Pigmentiphaga</taxon>
    </lineage>
</organism>
<dbReference type="SMART" id="SM00342">
    <property type="entry name" value="HTH_ARAC"/>
    <property type="match status" value="1"/>
</dbReference>
<proteinExistence type="predicted"/>
<evidence type="ECO:0000259" key="4">
    <source>
        <dbReference type="PROSITE" id="PS01124"/>
    </source>
</evidence>
<dbReference type="PROSITE" id="PS01124">
    <property type="entry name" value="HTH_ARAC_FAMILY_2"/>
    <property type="match status" value="1"/>
</dbReference>
<dbReference type="Gene3D" id="1.10.10.60">
    <property type="entry name" value="Homeodomain-like"/>
    <property type="match status" value="2"/>
</dbReference>
<dbReference type="AlphaFoldDB" id="A0A3P4AY09"/>
<keyword evidence="2" id="KW-0238">DNA-binding</keyword>
<dbReference type="GO" id="GO:0003700">
    <property type="term" value="F:DNA-binding transcription factor activity"/>
    <property type="evidence" value="ECO:0007669"/>
    <property type="project" value="InterPro"/>
</dbReference>
<dbReference type="InterPro" id="IPR018060">
    <property type="entry name" value="HTH_AraC"/>
</dbReference>
<dbReference type="RefSeq" id="WP_124078227.1">
    <property type="nucleotide sequence ID" value="NZ_UWPJ01000008.1"/>
</dbReference>
<evidence type="ECO:0000313" key="5">
    <source>
        <dbReference type="EMBL" id="VCU68917.1"/>
    </source>
</evidence>
<dbReference type="Pfam" id="PF12833">
    <property type="entry name" value="HTH_18"/>
    <property type="match status" value="1"/>
</dbReference>
<dbReference type="PANTHER" id="PTHR46796">
    <property type="entry name" value="HTH-TYPE TRANSCRIPTIONAL ACTIVATOR RHAS-RELATED"/>
    <property type="match status" value="1"/>
</dbReference>